<accession>A0ABV7V7U2</accession>
<sequence length="81" mass="9311">MIERFMRSGSSQSVEDRVSTTFFYFEKIDFTDFFDDPDLRARVARLDASALSEGQAKARATLIEHFEKWADETGKAKAPRD</sequence>
<dbReference type="Proteomes" id="UP001595683">
    <property type="component" value="Unassembled WGS sequence"/>
</dbReference>
<evidence type="ECO:0000313" key="2">
    <source>
        <dbReference type="Proteomes" id="UP001595683"/>
    </source>
</evidence>
<name>A0ABV7V7U2_9SPHN</name>
<comment type="caution">
    <text evidence="1">The sequence shown here is derived from an EMBL/GenBank/DDBJ whole genome shotgun (WGS) entry which is preliminary data.</text>
</comment>
<organism evidence="1 2">
    <name type="scientific">Novosphingobium pokkalii</name>
    <dbReference type="NCBI Taxonomy" id="1770194"/>
    <lineage>
        <taxon>Bacteria</taxon>
        <taxon>Pseudomonadati</taxon>
        <taxon>Pseudomonadota</taxon>
        <taxon>Alphaproteobacteria</taxon>
        <taxon>Sphingomonadales</taxon>
        <taxon>Sphingomonadaceae</taxon>
        <taxon>Novosphingobium</taxon>
    </lineage>
</organism>
<protein>
    <submittedName>
        <fullName evidence="1">Uncharacterized protein</fullName>
    </submittedName>
</protein>
<dbReference type="RefSeq" id="WP_191326364.1">
    <property type="nucleotide sequence ID" value="NZ_BMZP01000056.1"/>
</dbReference>
<proteinExistence type="predicted"/>
<gene>
    <name evidence="1" type="ORF">ACFOOT_18970</name>
</gene>
<dbReference type="EMBL" id="JBHRYE010000047">
    <property type="protein sequence ID" value="MFC3673509.1"/>
    <property type="molecule type" value="Genomic_DNA"/>
</dbReference>
<evidence type="ECO:0000313" key="1">
    <source>
        <dbReference type="EMBL" id="MFC3673509.1"/>
    </source>
</evidence>
<keyword evidence="2" id="KW-1185">Reference proteome</keyword>
<reference evidence="2" key="1">
    <citation type="journal article" date="2019" name="Int. J. Syst. Evol. Microbiol.">
        <title>The Global Catalogue of Microorganisms (GCM) 10K type strain sequencing project: providing services to taxonomists for standard genome sequencing and annotation.</title>
        <authorList>
            <consortium name="The Broad Institute Genomics Platform"/>
            <consortium name="The Broad Institute Genome Sequencing Center for Infectious Disease"/>
            <person name="Wu L."/>
            <person name="Ma J."/>
        </authorList>
    </citation>
    <scope>NUCLEOTIDE SEQUENCE [LARGE SCALE GENOMIC DNA]</scope>
    <source>
        <strain evidence="2">KCTC 42224</strain>
    </source>
</reference>